<dbReference type="OrthoDB" id="8794567at2"/>
<evidence type="ECO:0000313" key="3">
    <source>
        <dbReference type="Proteomes" id="UP000290244"/>
    </source>
</evidence>
<dbReference type="Gene3D" id="1.20.1440.40">
    <property type="entry name" value="YqcC-like"/>
    <property type="match status" value="1"/>
</dbReference>
<dbReference type="KEGG" id="lsd:EMK97_05155"/>
<organism evidence="2 3">
    <name type="scientific">Litorilituus sediminis</name>
    <dbReference type="NCBI Taxonomy" id="718192"/>
    <lineage>
        <taxon>Bacteria</taxon>
        <taxon>Pseudomonadati</taxon>
        <taxon>Pseudomonadota</taxon>
        <taxon>Gammaproteobacteria</taxon>
        <taxon>Alteromonadales</taxon>
        <taxon>Colwelliaceae</taxon>
        <taxon>Litorilituus</taxon>
    </lineage>
</organism>
<accession>A0A4P6P4X3</accession>
<name>A0A4P6P4X3_9GAMM</name>
<dbReference type="PANTHER" id="PTHR39586:SF1">
    <property type="entry name" value="CYTOPLASMIC PROTEIN"/>
    <property type="match status" value="1"/>
</dbReference>
<dbReference type="InterPro" id="IPR007384">
    <property type="entry name" value="UCP006257"/>
</dbReference>
<dbReference type="PIRSF" id="PIRSF006257">
    <property type="entry name" value="UCP006257"/>
    <property type="match status" value="1"/>
</dbReference>
<dbReference type="RefSeq" id="WP_130600045.1">
    <property type="nucleotide sequence ID" value="NZ_CP034759.1"/>
</dbReference>
<evidence type="ECO:0000313" key="2">
    <source>
        <dbReference type="EMBL" id="QBG35149.1"/>
    </source>
</evidence>
<dbReference type="PANTHER" id="PTHR39586">
    <property type="entry name" value="CYTOPLASMIC PROTEIN-RELATED"/>
    <property type="match status" value="1"/>
</dbReference>
<dbReference type="Proteomes" id="UP000290244">
    <property type="component" value="Chromosome"/>
</dbReference>
<dbReference type="InterPro" id="IPR036814">
    <property type="entry name" value="YqcC-like_sf"/>
</dbReference>
<keyword evidence="3" id="KW-1185">Reference proteome</keyword>
<dbReference type="EMBL" id="CP034759">
    <property type="protein sequence ID" value="QBG35149.1"/>
    <property type="molecule type" value="Genomic_DNA"/>
</dbReference>
<dbReference type="Pfam" id="PF04287">
    <property type="entry name" value="DUF446"/>
    <property type="match status" value="1"/>
</dbReference>
<dbReference type="AlphaFoldDB" id="A0A4P6P4X3"/>
<dbReference type="GO" id="GO:0044010">
    <property type="term" value="P:single-species biofilm formation"/>
    <property type="evidence" value="ECO:0007669"/>
    <property type="project" value="TreeGrafter"/>
</dbReference>
<proteinExistence type="predicted"/>
<sequence>MTKAQQATILLKKLTIELMQAGHWQENLPSKEALASTAPFCCDTLTFAQWLQFIFIPRITEMIAAGTSLPSSIALSPLAEEVFKSAKDSSVCVVIAEIDHLLSES</sequence>
<evidence type="ECO:0000259" key="1">
    <source>
        <dbReference type="Pfam" id="PF04287"/>
    </source>
</evidence>
<reference evidence="2 3" key="1">
    <citation type="submission" date="2018-12" db="EMBL/GenBank/DDBJ databases">
        <title>Complete genome of Litorilituus sediminis.</title>
        <authorList>
            <person name="Liu A."/>
            <person name="Rong J."/>
        </authorList>
    </citation>
    <scope>NUCLEOTIDE SEQUENCE [LARGE SCALE GENOMIC DNA]</scope>
    <source>
        <strain evidence="2 3">JCM 17549</strain>
    </source>
</reference>
<feature type="domain" description="YqcC-like" evidence="1">
    <location>
        <begin position="9"/>
        <end position="101"/>
    </location>
</feature>
<dbReference type="InterPro" id="IPR023376">
    <property type="entry name" value="YqcC-like_dom"/>
</dbReference>
<protein>
    <submittedName>
        <fullName evidence="2">YqcC family protein</fullName>
    </submittedName>
</protein>
<gene>
    <name evidence="2" type="ORF">EMK97_05155</name>
</gene>
<dbReference type="SUPFAM" id="SSF158452">
    <property type="entry name" value="YqcC-like"/>
    <property type="match status" value="1"/>
</dbReference>